<keyword evidence="2" id="KW-0808">Transferase</keyword>
<dbReference type="Proteomes" id="UP000307244">
    <property type="component" value="Unassembled WGS sequence"/>
</dbReference>
<dbReference type="PANTHER" id="PTHR22916:SF3">
    <property type="entry name" value="UDP-GLCNAC:BETAGAL BETA-1,3-N-ACETYLGLUCOSAMINYLTRANSFERASE-LIKE PROTEIN 1"/>
    <property type="match status" value="1"/>
</dbReference>
<dbReference type="OrthoDB" id="9788101at2"/>
<comment type="caution">
    <text evidence="2">The sequence shown here is derived from an EMBL/GenBank/DDBJ whole genome shotgun (WGS) entry which is preliminary data.</text>
</comment>
<dbReference type="EMBL" id="SWBQ01000001">
    <property type="protein sequence ID" value="TKC08648.1"/>
    <property type="molecule type" value="Genomic_DNA"/>
</dbReference>
<sequence>MRVSVITAVFNCSYFIEDCIRSIISQEYRDIEYILIDGGSTDGTLEIIGKYSKHISCMRSEPDLSMYDAINKAIGLATGEVIGVLNADDLLADPDVLSAVVNCFRRNSCDAVYGNLYFVKRNDLTQIVRIWKSGSFRKSDFRFGWMPPHPTLYLKRAVFKNCGEYSLSFGNSGDYEMILRLFYKNDVSAFFLDRVMVIMRTGGRSNDSLLRICSTAFHDYRAMKLNSVFNPVIGVILKKLRKLRQFRYV</sequence>
<accession>A0A4U1CSE1</accession>
<proteinExistence type="predicted"/>
<dbReference type="PANTHER" id="PTHR22916">
    <property type="entry name" value="GLYCOSYLTRANSFERASE"/>
    <property type="match status" value="1"/>
</dbReference>
<reference evidence="2 3" key="1">
    <citation type="submission" date="2019-04" db="EMBL/GenBank/DDBJ databases">
        <title>Pedobacter sp. RP-3-15 sp. nov., isolated from Arctic soil.</title>
        <authorList>
            <person name="Dahal R.H."/>
            <person name="Kim D.-U."/>
        </authorList>
    </citation>
    <scope>NUCLEOTIDE SEQUENCE [LARGE SCALE GENOMIC DNA]</scope>
    <source>
        <strain evidence="2 3">RP-3-15</strain>
    </source>
</reference>
<dbReference type="GO" id="GO:0016758">
    <property type="term" value="F:hexosyltransferase activity"/>
    <property type="evidence" value="ECO:0007669"/>
    <property type="project" value="UniProtKB-ARBA"/>
</dbReference>
<gene>
    <name evidence="2" type="ORF">FA047_00675</name>
</gene>
<evidence type="ECO:0000313" key="2">
    <source>
        <dbReference type="EMBL" id="TKC08648.1"/>
    </source>
</evidence>
<dbReference type="RefSeq" id="WP_136834069.1">
    <property type="nucleotide sequence ID" value="NZ_SWBQ01000001.1"/>
</dbReference>
<evidence type="ECO:0000259" key="1">
    <source>
        <dbReference type="Pfam" id="PF00535"/>
    </source>
</evidence>
<dbReference type="Gene3D" id="3.90.550.10">
    <property type="entry name" value="Spore Coat Polysaccharide Biosynthesis Protein SpsA, Chain A"/>
    <property type="match status" value="1"/>
</dbReference>
<feature type="domain" description="Glycosyltransferase 2-like" evidence="1">
    <location>
        <begin position="4"/>
        <end position="130"/>
    </location>
</feature>
<protein>
    <submittedName>
        <fullName evidence="2">Glycosyltransferase</fullName>
    </submittedName>
</protein>
<dbReference type="CDD" id="cd06433">
    <property type="entry name" value="GT_2_WfgS_like"/>
    <property type="match status" value="1"/>
</dbReference>
<keyword evidence="3" id="KW-1185">Reference proteome</keyword>
<evidence type="ECO:0000313" key="3">
    <source>
        <dbReference type="Proteomes" id="UP000307244"/>
    </source>
</evidence>
<dbReference type="AlphaFoldDB" id="A0A4U1CSE1"/>
<dbReference type="Pfam" id="PF00535">
    <property type="entry name" value="Glycos_transf_2"/>
    <property type="match status" value="1"/>
</dbReference>
<organism evidence="2 3">
    <name type="scientific">Pedobacter frigoris</name>
    <dbReference type="NCBI Taxonomy" id="2571272"/>
    <lineage>
        <taxon>Bacteria</taxon>
        <taxon>Pseudomonadati</taxon>
        <taxon>Bacteroidota</taxon>
        <taxon>Sphingobacteriia</taxon>
        <taxon>Sphingobacteriales</taxon>
        <taxon>Sphingobacteriaceae</taxon>
        <taxon>Pedobacter</taxon>
    </lineage>
</organism>
<name>A0A4U1CSE1_9SPHI</name>
<dbReference type="InterPro" id="IPR001173">
    <property type="entry name" value="Glyco_trans_2-like"/>
</dbReference>
<dbReference type="SUPFAM" id="SSF53448">
    <property type="entry name" value="Nucleotide-diphospho-sugar transferases"/>
    <property type="match status" value="1"/>
</dbReference>
<dbReference type="InterPro" id="IPR029044">
    <property type="entry name" value="Nucleotide-diphossugar_trans"/>
</dbReference>